<dbReference type="InterPro" id="IPR015300">
    <property type="entry name" value="DNA-bd_pseudobarrel_sf"/>
</dbReference>
<keyword evidence="4" id="KW-0804">Transcription</keyword>
<gene>
    <name evidence="6" type="ORF">CARUB_v10028336mg</name>
</gene>
<evidence type="ECO:0008006" key="8">
    <source>
        <dbReference type="Google" id="ProtNLM"/>
    </source>
</evidence>
<sequence length="107" mass="12509">MSNYNDLSIDPAMIISRTLTPTTVLTKMEGVTDKSLKNGIQVEIMDVVNDNSYFVTLRKSRKDYFFRSGWKNFTKSCGFKSGDEFNIYWDYLLSKFVILNFEYTLIE</sequence>
<dbReference type="PANTHER" id="PTHR34269">
    <property type="entry name" value="TRANSCRIPTION FACTOR B3-DOMAIN FAMILY-RELATED"/>
    <property type="match status" value="1"/>
</dbReference>
<evidence type="ECO:0000256" key="5">
    <source>
        <dbReference type="ARBA" id="ARBA00023242"/>
    </source>
</evidence>
<keyword evidence="7" id="KW-1185">Reference proteome</keyword>
<keyword evidence="3" id="KW-0238">DNA-binding</keyword>
<evidence type="ECO:0000313" key="7">
    <source>
        <dbReference type="Proteomes" id="UP000029121"/>
    </source>
</evidence>
<dbReference type="EMBL" id="KB870812">
    <property type="protein sequence ID" value="EOA14987.1"/>
    <property type="molecule type" value="Genomic_DNA"/>
</dbReference>
<dbReference type="InterPro" id="IPR051442">
    <property type="entry name" value="B3_domain"/>
</dbReference>
<protein>
    <recommendedName>
        <fullName evidence="8">TF-B3 domain-containing protein</fullName>
    </recommendedName>
</protein>
<dbReference type="GO" id="GO:0005634">
    <property type="term" value="C:nucleus"/>
    <property type="evidence" value="ECO:0007669"/>
    <property type="project" value="UniProtKB-SubCell"/>
</dbReference>
<dbReference type="Proteomes" id="UP000029121">
    <property type="component" value="Unassembled WGS sequence"/>
</dbReference>
<proteinExistence type="predicted"/>
<evidence type="ECO:0000256" key="2">
    <source>
        <dbReference type="ARBA" id="ARBA00023015"/>
    </source>
</evidence>
<dbReference type="SUPFAM" id="SSF101936">
    <property type="entry name" value="DNA-binding pseudobarrel domain"/>
    <property type="match status" value="1"/>
</dbReference>
<evidence type="ECO:0000256" key="3">
    <source>
        <dbReference type="ARBA" id="ARBA00023125"/>
    </source>
</evidence>
<keyword evidence="2" id="KW-0805">Transcription regulation</keyword>
<dbReference type="Gene3D" id="2.40.330.10">
    <property type="entry name" value="DNA-binding pseudobarrel domain"/>
    <property type="match status" value="1"/>
</dbReference>
<dbReference type="AlphaFoldDB" id="R0F0A5"/>
<keyword evidence="5" id="KW-0539">Nucleus</keyword>
<evidence type="ECO:0000256" key="1">
    <source>
        <dbReference type="ARBA" id="ARBA00004123"/>
    </source>
</evidence>
<dbReference type="PANTHER" id="PTHR34269:SF15">
    <property type="entry name" value="TF-B3 DOMAIN-CONTAINING PROTEIN"/>
    <property type="match status" value="1"/>
</dbReference>
<evidence type="ECO:0000313" key="6">
    <source>
        <dbReference type="EMBL" id="EOA14987.1"/>
    </source>
</evidence>
<comment type="subcellular location">
    <subcellularLocation>
        <location evidence="1">Nucleus</location>
    </subcellularLocation>
</comment>
<accession>R0F0A5</accession>
<organism evidence="6 7">
    <name type="scientific">Capsella rubella</name>
    <dbReference type="NCBI Taxonomy" id="81985"/>
    <lineage>
        <taxon>Eukaryota</taxon>
        <taxon>Viridiplantae</taxon>
        <taxon>Streptophyta</taxon>
        <taxon>Embryophyta</taxon>
        <taxon>Tracheophyta</taxon>
        <taxon>Spermatophyta</taxon>
        <taxon>Magnoliopsida</taxon>
        <taxon>eudicotyledons</taxon>
        <taxon>Gunneridae</taxon>
        <taxon>Pentapetalae</taxon>
        <taxon>rosids</taxon>
        <taxon>malvids</taxon>
        <taxon>Brassicales</taxon>
        <taxon>Brassicaceae</taxon>
        <taxon>Camelineae</taxon>
        <taxon>Capsella</taxon>
    </lineage>
</organism>
<reference evidence="7" key="1">
    <citation type="journal article" date="2013" name="Nat. Genet.">
        <title>The Capsella rubella genome and the genomic consequences of rapid mating system evolution.</title>
        <authorList>
            <person name="Slotte T."/>
            <person name="Hazzouri K.M."/>
            <person name="Agren J.A."/>
            <person name="Koenig D."/>
            <person name="Maumus F."/>
            <person name="Guo Y.L."/>
            <person name="Steige K."/>
            <person name="Platts A.E."/>
            <person name="Escobar J.S."/>
            <person name="Newman L.K."/>
            <person name="Wang W."/>
            <person name="Mandakova T."/>
            <person name="Vello E."/>
            <person name="Smith L.M."/>
            <person name="Henz S.R."/>
            <person name="Steffen J."/>
            <person name="Takuno S."/>
            <person name="Brandvain Y."/>
            <person name="Coop G."/>
            <person name="Andolfatto P."/>
            <person name="Hu T.T."/>
            <person name="Blanchette M."/>
            <person name="Clark R.M."/>
            <person name="Quesneville H."/>
            <person name="Nordborg M."/>
            <person name="Gaut B.S."/>
            <person name="Lysak M.A."/>
            <person name="Jenkins J."/>
            <person name="Grimwood J."/>
            <person name="Chapman J."/>
            <person name="Prochnik S."/>
            <person name="Shu S."/>
            <person name="Rokhsar D."/>
            <person name="Schmutz J."/>
            <person name="Weigel D."/>
            <person name="Wright S.I."/>
        </authorList>
    </citation>
    <scope>NUCLEOTIDE SEQUENCE [LARGE SCALE GENOMIC DNA]</scope>
    <source>
        <strain evidence="7">cv. Monte Gargano</strain>
    </source>
</reference>
<name>R0F0A5_9BRAS</name>
<evidence type="ECO:0000256" key="4">
    <source>
        <dbReference type="ARBA" id="ARBA00023163"/>
    </source>
</evidence>
<dbReference type="GO" id="GO:0003677">
    <property type="term" value="F:DNA binding"/>
    <property type="evidence" value="ECO:0007669"/>
    <property type="project" value="UniProtKB-KW"/>
</dbReference>